<keyword evidence="2" id="KW-1185">Reference proteome</keyword>
<evidence type="ECO:0000313" key="2">
    <source>
        <dbReference type="Proteomes" id="UP001454036"/>
    </source>
</evidence>
<dbReference type="Proteomes" id="UP001454036">
    <property type="component" value="Unassembled WGS sequence"/>
</dbReference>
<protein>
    <submittedName>
        <fullName evidence="1">Uncharacterized protein</fullName>
    </submittedName>
</protein>
<accession>A0AAV3QNT2</accession>
<comment type="caution">
    <text evidence="1">The sequence shown here is derived from an EMBL/GenBank/DDBJ whole genome shotgun (WGS) entry which is preliminary data.</text>
</comment>
<name>A0AAV3QNT2_LITER</name>
<dbReference type="PANTHER" id="PTHR33116:SF70">
    <property type="entry name" value="NON-LTR RETROELEMENT REVERSE TRANSCRIPTASE-LIKE PROTEIN"/>
    <property type="match status" value="1"/>
</dbReference>
<dbReference type="AlphaFoldDB" id="A0AAV3QNT2"/>
<dbReference type="EMBL" id="BAABME010005147">
    <property type="protein sequence ID" value="GAA0164758.1"/>
    <property type="molecule type" value="Genomic_DNA"/>
</dbReference>
<sequence length="272" mass="30981">MLLDQAGTSGTWEQDTEINFNLEMMQERGKRAMTITEQSESTLEENDNWEQENNQEIEQLQQPRRESYTQQINPEALSISIIDAHVNKNLSGILIARNGPEITDLLFADDSYFFLKLDRKSINTFHNILASFCSNSGQIINLNNSIITFCSRTPNISKQEAVNTLNISPSETFGKCLGIDLDIGFNRKRVFLDLIDKIKLRILSWKSKFLNFEGKITLIKSVLHSLLVYPMGIYKIPLGTLKEIDIILANFLWGSNNNVKKTLTPLQLSFTS</sequence>
<dbReference type="PANTHER" id="PTHR33116">
    <property type="entry name" value="REVERSE TRANSCRIPTASE ZINC-BINDING DOMAIN-CONTAINING PROTEIN-RELATED-RELATED"/>
    <property type="match status" value="1"/>
</dbReference>
<reference evidence="1 2" key="1">
    <citation type="submission" date="2024-01" db="EMBL/GenBank/DDBJ databases">
        <title>The complete chloroplast genome sequence of Lithospermum erythrorhizon: insights into the phylogenetic relationship among Boraginaceae species and the maternal lineages of purple gromwells.</title>
        <authorList>
            <person name="Okada T."/>
            <person name="Watanabe K."/>
        </authorList>
    </citation>
    <scope>NUCLEOTIDE SEQUENCE [LARGE SCALE GENOMIC DNA]</scope>
</reference>
<proteinExistence type="predicted"/>
<evidence type="ECO:0000313" key="1">
    <source>
        <dbReference type="EMBL" id="GAA0164758.1"/>
    </source>
</evidence>
<gene>
    <name evidence="1" type="ORF">LIER_20315</name>
</gene>
<organism evidence="1 2">
    <name type="scientific">Lithospermum erythrorhizon</name>
    <name type="common">Purple gromwell</name>
    <name type="synonym">Lithospermum officinale var. erythrorhizon</name>
    <dbReference type="NCBI Taxonomy" id="34254"/>
    <lineage>
        <taxon>Eukaryota</taxon>
        <taxon>Viridiplantae</taxon>
        <taxon>Streptophyta</taxon>
        <taxon>Embryophyta</taxon>
        <taxon>Tracheophyta</taxon>
        <taxon>Spermatophyta</taxon>
        <taxon>Magnoliopsida</taxon>
        <taxon>eudicotyledons</taxon>
        <taxon>Gunneridae</taxon>
        <taxon>Pentapetalae</taxon>
        <taxon>asterids</taxon>
        <taxon>lamiids</taxon>
        <taxon>Boraginales</taxon>
        <taxon>Boraginaceae</taxon>
        <taxon>Boraginoideae</taxon>
        <taxon>Lithospermeae</taxon>
        <taxon>Lithospermum</taxon>
    </lineage>
</organism>